<keyword evidence="5" id="KW-0539">Nucleus</keyword>
<organism evidence="8 9">
    <name type="scientific">Sphenostylis stenocarpa</name>
    <dbReference type="NCBI Taxonomy" id="92480"/>
    <lineage>
        <taxon>Eukaryota</taxon>
        <taxon>Viridiplantae</taxon>
        <taxon>Streptophyta</taxon>
        <taxon>Embryophyta</taxon>
        <taxon>Tracheophyta</taxon>
        <taxon>Spermatophyta</taxon>
        <taxon>Magnoliopsida</taxon>
        <taxon>eudicotyledons</taxon>
        <taxon>Gunneridae</taxon>
        <taxon>Pentapetalae</taxon>
        <taxon>rosids</taxon>
        <taxon>fabids</taxon>
        <taxon>Fabales</taxon>
        <taxon>Fabaceae</taxon>
        <taxon>Papilionoideae</taxon>
        <taxon>50 kb inversion clade</taxon>
        <taxon>NPAAA clade</taxon>
        <taxon>indigoferoid/millettioid clade</taxon>
        <taxon>Phaseoleae</taxon>
        <taxon>Sphenostylis</taxon>
    </lineage>
</organism>
<accession>A0AA86SC14</accession>
<dbReference type="Proteomes" id="UP001189624">
    <property type="component" value="Chromosome 3"/>
</dbReference>
<dbReference type="Gene3D" id="3.40.50.2300">
    <property type="match status" value="1"/>
</dbReference>
<dbReference type="InterPro" id="IPR011006">
    <property type="entry name" value="CheY-like_superfamily"/>
</dbReference>
<reference evidence="8" key="1">
    <citation type="submission" date="2023-10" db="EMBL/GenBank/DDBJ databases">
        <authorList>
            <person name="Domelevo Entfellner J.-B."/>
        </authorList>
    </citation>
    <scope>NUCLEOTIDE SEQUENCE</scope>
</reference>
<sequence length="591" mass="65728">MGEISSEMEMALSQLRTLTVLVIDSNPMDLECIKKTCNQCSNHVIAVAESLLAPNLLRNIKGRIDLVLMEVHMPLIDGYEFLQFVKQEINVPLVLMSSDDNKNSVTKAIELGAFDYLIKPLREDQLNQLWRYVVMKSVSEENTKVKDNDCLEDDNKKRGMKVNSQFAPSPDIERINCSSRQVDVVDKSKNSDSPNRKTRVVWSSDLHNRFLNAIHELGLATLLLVLNFYLSDAVPKKILALMNVPGLQRGHVGSHLQKYRKALETKSKNVAQRQQQQNERKSLILRNTAGRMGASGRTHLQPFPATTLSDFHPGLTGNMVPIREDQSHQNIQLANHFNGEQALAHGHSLSSFHDIVNPQNSSPDTVLVENQAMLQSTGILDDAFRYTSRSPPNTVPVENQTMFKSMGTSDDASRYSSLSSPNPVLFENQAMLQRNNMQQGRMEQSMMQHHQIHPINFQSPSMMISGNSVTQNNSFGMNIDHDLISPQPSRNSVGIVQIQGGNNTGEVILTGTSSFPQFQNTGLSSASVGPFAASMFDTQVPYVSRPNTFGVGVDEIDMFDPTEYGELAFGSSASDFRNQNIDYQTNNQGAA</sequence>
<keyword evidence="9" id="KW-1185">Reference proteome</keyword>
<gene>
    <name evidence="8" type="ORF">AYBTSS11_LOCUS7204</name>
</gene>
<evidence type="ECO:0000256" key="5">
    <source>
        <dbReference type="ARBA" id="ARBA00023242"/>
    </source>
</evidence>
<dbReference type="SUPFAM" id="SSF46689">
    <property type="entry name" value="Homeodomain-like"/>
    <property type="match status" value="1"/>
</dbReference>
<dbReference type="PROSITE" id="PS50110">
    <property type="entry name" value="RESPONSE_REGULATORY"/>
    <property type="match status" value="1"/>
</dbReference>
<keyword evidence="4" id="KW-0804">Transcription</keyword>
<dbReference type="GO" id="GO:0003677">
    <property type="term" value="F:DNA binding"/>
    <property type="evidence" value="ECO:0007669"/>
    <property type="project" value="InterPro"/>
</dbReference>
<dbReference type="Pfam" id="PF00072">
    <property type="entry name" value="Response_reg"/>
    <property type="match status" value="1"/>
</dbReference>
<dbReference type="GO" id="GO:0009736">
    <property type="term" value="P:cytokinin-activated signaling pathway"/>
    <property type="evidence" value="ECO:0007669"/>
    <property type="project" value="InterPro"/>
</dbReference>
<dbReference type="PANTHER" id="PTHR43874">
    <property type="entry name" value="TWO-COMPONENT RESPONSE REGULATOR"/>
    <property type="match status" value="1"/>
</dbReference>
<dbReference type="PANTHER" id="PTHR43874:SF206">
    <property type="entry name" value="RESPONSE REGULATOR RECEIVER DOMAIN PROTEIN"/>
    <property type="match status" value="1"/>
</dbReference>
<protein>
    <recommendedName>
        <fullName evidence="7">Response regulatory domain-containing protein</fullName>
    </recommendedName>
</protein>
<comment type="subcellular location">
    <subcellularLocation>
        <location evidence="1">Nucleus</location>
    </subcellularLocation>
</comment>
<dbReference type="EMBL" id="OY731400">
    <property type="protein sequence ID" value="CAJ1935945.1"/>
    <property type="molecule type" value="Genomic_DNA"/>
</dbReference>
<proteinExistence type="predicted"/>
<evidence type="ECO:0000256" key="6">
    <source>
        <dbReference type="PROSITE-ProRule" id="PRU00169"/>
    </source>
</evidence>
<comment type="caution">
    <text evidence="6">Lacks conserved residue(s) required for the propagation of feature annotation.</text>
</comment>
<evidence type="ECO:0000256" key="4">
    <source>
        <dbReference type="ARBA" id="ARBA00023163"/>
    </source>
</evidence>
<keyword evidence="2" id="KW-0902">Two-component regulatory system</keyword>
<dbReference type="AlphaFoldDB" id="A0AA86SC14"/>
<dbReference type="NCBIfam" id="TIGR01557">
    <property type="entry name" value="myb_SHAQKYF"/>
    <property type="match status" value="1"/>
</dbReference>
<feature type="domain" description="Response regulatory" evidence="7">
    <location>
        <begin position="19"/>
        <end position="134"/>
    </location>
</feature>
<dbReference type="InterPro" id="IPR006447">
    <property type="entry name" value="Myb_dom_plants"/>
</dbReference>
<dbReference type="FunFam" id="1.10.10.60:FF:000007">
    <property type="entry name" value="Two-component response regulator"/>
    <property type="match status" value="1"/>
</dbReference>
<dbReference type="InterPro" id="IPR009057">
    <property type="entry name" value="Homeodomain-like_sf"/>
</dbReference>
<dbReference type="InterPro" id="IPR045279">
    <property type="entry name" value="ARR-like"/>
</dbReference>
<dbReference type="Gene3D" id="1.10.10.60">
    <property type="entry name" value="Homeodomain-like"/>
    <property type="match status" value="1"/>
</dbReference>
<keyword evidence="3" id="KW-0805">Transcription regulation</keyword>
<dbReference type="InterPro" id="IPR001789">
    <property type="entry name" value="Sig_transdc_resp-reg_receiver"/>
</dbReference>
<evidence type="ECO:0000256" key="3">
    <source>
        <dbReference type="ARBA" id="ARBA00023015"/>
    </source>
</evidence>
<evidence type="ECO:0000313" key="8">
    <source>
        <dbReference type="EMBL" id="CAJ1935945.1"/>
    </source>
</evidence>
<evidence type="ECO:0000313" key="9">
    <source>
        <dbReference type="Proteomes" id="UP001189624"/>
    </source>
</evidence>
<evidence type="ECO:0000259" key="7">
    <source>
        <dbReference type="PROSITE" id="PS50110"/>
    </source>
</evidence>
<dbReference type="SUPFAM" id="SSF52172">
    <property type="entry name" value="CheY-like"/>
    <property type="match status" value="1"/>
</dbReference>
<dbReference type="Gramene" id="rna-AYBTSS11_LOCUS7204">
    <property type="protein sequence ID" value="CAJ1935945.1"/>
    <property type="gene ID" value="gene-AYBTSS11_LOCUS7204"/>
</dbReference>
<dbReference type="CDD" id="cd17584">
    <property type="entry name" value="REC_typeB_ARR-like"/>
    <property type="match status" value="1"/>
</dbReference>
<name>A0AA86SC14_9FABA</name>
<dbReference type="GO" id="GO:0005634">
    <property type="term" value="C:nucleus"/>
    <property type="evidence" value="ECO:0007669"/>
    <property type="project" value="UniProtKB-SubCell"/>
</dbReference>
<dbReference type="GO" id="GO:0000160">
    <property type="term" value="P:phosphorelay signal transduction system"/>
    <property type="evidence" value="ECO:0007669"/>
    <property type="project" value="UniProtKB-KW"/>
</dbReference>
<evidence type="ECO:0000256" key="2">
    <source>
        <dbReference type="ARBA" id="ARBA00023012"/>
    </source>
</evidence>
<dbReference type="SMART" id="SM00448">
    <property type="entry name" value="REC"/>
    <property type="match status" value="1"/>
</dbReference>
<evidence type="ECO:0000256" key="1">
    <source>
        <dbReference type="ARBA" id="ARBA00004123"/>
    </source>
</evidence>